<protein>
    <submittedName>
        <fullName evidence="1">Uncharacterized protein</fullName>
    </submittedName>
</protein>
<dbReference type="AlphaFoldDB" id="A0A177BYT3"/>
<reference evidence="1 2" key="1">
    <citation type="submission" date="2016-05" db="EMBL/GenBank/DDBJ databases">
        <title>Comparative analysis of secretome profiles of manganese(II)-oxidizing ascomycete fungi.</title>
        <authorList>
            <consortium name="DOE Joint Genome Institute"/>
            <person name="Zeiner C.A."/>
            <person name="Purvine S.O."/>
            <person name="Zink E.M."/>
            <person name="Wu S."/>
            <person name="Pasa-Tolic L."/>
            <person name="Chaput D.L."/>
            <person name="Haridas S."/>
            <person name="Grigoriev I.V."/>
            <person name="Santelli C.M."/>
            <person name="Hansel C.M."/>
        </authorList>
    </citation>
    <scope>NUCLEOTIDE SEQUENCE [LARGE SCALE GENOMIC DNA]</scope>
    <source>
        <strain evidence="1 2">AP3s5-JAC2a</strain>
    </source>
</reference>
<sequence length="157" mass="18107">MSDPRLKAELYQMIRTELKTIRIPVMKKVADELETTFDDWYLKVFSLSSEVNTGDDAKMVEEIRKAEAAVEKYEKVMLAIELDKFDVAIAILGTDYDNYPHPARAQSPFMCITLFLASKKRQLDAVRKILETDGYFKGTCWTGSRRTELPRRACKEV</sequence>
<dbReference type="InParanoid" id="A0A177BYT3"/>
<dbReference type="GeneID" id="28766952"/>
<dbReference type="RefSeq" id="XP_018029865.1">
    <property type="nucleotide sequence ID" value="XM_018183466.1"/>
</dbReference>
<organism evidence="1 2">
    <name type="scientific">Paraphaeosphaeria sporulosa</name>
    <dbReference type="NCBI Taxonomy" id="1460663"/>
    <lineage>
        <taxon>Eukaryota</taxon>
        <taxon>Fungi</taxon>
        <taxon>Dikarya</taxon>
        <taxon>Ascomycota</taxon>
        <taxon>Pezizomycotina</taxon>
        <taxon>Dothideomycetes</taxon>
        <taxon>Pleosporomycetidae</taxon>
        <taxon>Pleosporales</taxon>
        <taxon>Massarineae</taxon>
        <taxon>Didymosphaeriaceae</taxon>
        <taxon>Paraphaeosphaeria</taxon>
    </lineage>
</organism>
<dbReference type="Proteomes" id="UP000077069">
    <property type="component" value="Unassembled WGS sequence"/>
</dbReference>
<dbReference type="EMBL" id="KV441562">
    <property type="protein sequence ID" value="OAF99499.1"/>
    <property type="molecule type" value="Genomic_DNA"/>
</dbReference>
<gene>
    <name evidence="1" type="ORF">CC84DRAFT_1223160</name>
</gene>
<name>A0A177BYT3_9PLEO</name>
<accession>A0A177BYT3</accession>
<proteinExistence type="predicted"/>
<evidence type="ECO:0000313" key="1">
    <source>
        <dbReference type="EMBL" id="OAF99499.1"/>
    </source>
</evidence>
<keyword evidence="2" id="KW-1185">Reference proteome</keyword>
<dbReference type="OrthoDB" id="10460515at2759"/>
<evidence type="ECO:0000313" key="2">
    <source>
        <dbReference type="Proteomes" id="UP000077069"/>
    </source>
</evidence>